<sequence>MKRPVIALVAGVVVALVAALCWPQPWLLVSRGDALRYAFRGGDGTHFSLRWTHSVEEEDWIEEFAVRDQAIEIVATRFKTFGAGVPAHAGRATTLENGWVVMRGIDRVVDPLAVQAASAEHYRMRYGGRWFLLSKPGSEPILSFSNTRAPLYRVAGALWRGWRLQS</sequence>
<name>A0ABV7ER70_9GAMM</name>
<proteinExistence type="predicted"/>
<organism evidence="1 2">
    <name type="scientific">Salinisphaera aquimarina</name>
    <dbReference type="NCBI Taxonomy" id="2094031"/>
    <lineage>
        <taxon>Bacteria</taxon>
        <taxon>Pseudomonadati</taxon>
        <taxon>Pseudomonadota</taxon>
        <taxon>Gammaproteobacteria</taxon>
        <taxon>Salinisphaerales</taxon>
        <taxon>Salinisphaeraceae</taxon>
        <taxon>Salinisphaera</taxon>
    </lineage>
</organism>
<accession>A0ABV7ER70</accession>
<keyword evidence="2" id="KW-1185">Reference proteome</keyword>
<dbReference type="Pfam" id="PF08905">
    <property type="entry name" value="DUF1850"/>
    <property type="match status" value="1"/>
</dbReference>
<gene>
    <name evidence="1" type="ORF">ACFOSU_09595</name>
</gene>
<comment type="caution">
    <text evidence="1">The sequence shown here is derived from an EMBL/GenBank/DDBJ whole genome shotgun (WGS) entry which is preliminary data.</text>
</comment>
<dbReference type="EMBL" id="JBHRSS010000003">
    <property type="protein sequence ID" value="MFC3104147.1"/>
    <property type="molecule type" value="Genomic_DNA"/>
</dbReference>
<protein>
    <submittedName>
        <fullName evidence="1">DUF1850 domain-containing protein</fullName>
    </submittedName>
</protein>
<dbReference type="Proteomes" id="UP001595462">
    <property type="component" value="Unassembled WGS sequence"/>
</dbReference>
<dbReference type="InterPro" id="IPR015001">
    <property type="entry name" value="DUF1850"/>
</dbReference>
<dbReference type="RefSeq" id="WP_380688850.1">
    <property type="nucleotide sequence ID" value="NZ_JBHRSS010000003.1"/>
</dbReference>
<evidence type="ECO:0000313" key="1">
    <source>
        <dbReference type="EMBL" id="MFC3104147.1"/>
    </source>
</evidence>
<evidence type="ECO:0000313" key="2">
    <source>
        <dbReference type="Proteomes" id="UP001595462"/>
    </source>
</evidence>
<reference evidence="2" key="1">
    <citation type="journal article" date="2019" name="Int. J. Syst. Evol. Microbiol.">
        <title>The Global Catalogue of Microorganisms (GCM) 10K type strain sequencing project: providing services to taxonomists for standard genome sequencing and annotation.</title>
        <authorList>
            <consortium name="The Broad Institute Genomics Platform"/>
            <consortium name="The Broad Institute Genome Sequencing Center for Infectious Disease"/>
            <person name="Wu L."/>
            <person name="Ma J."/>
        </authorList>
    </citation>
    <scope>NUCLEOTIDE SEQUENCE [LARGE SCALE GENOMIC DNA]</scope>
    <source>
        <strain evidence="2">KCTC 52640</strain>
    </source>
</reference>